<dbReference type="GO" id="GO:0022857">
    <property type="term" value="F:transmembrane transporter activity"/>
    <property type="evidence" value="ECO:0007669"/>
    <property type="project" value="InterPro"/>
</dbReference>
<protein>
    <recommendedName>
        <fullName evidence="7">Major facilitator superfamily (MFS) profile domain-containing protein</fullName>
    </recommendedName>
</protein>
<dbReference type="AlphaFoldDB" id="A0A0F4Z856"/>
<evidence type="ECO:0000256" key="5">
    <source>
        <dbReference type="SAM" id="MobiDB-lite"/>
    </source>
</evidence>
<evidence type="ECO:0000259" key="7">
    <source>
        <dbReference type="PROSITE" id="PS50850"/>
    </source>
</evidence>
<reference evidence="8 9" key="1">
    <citation type="submission" date="2015-03" db="EMBL/GenBank/DDBJ databases">
        <authorList>
            <person name="Radwan O."/>
            <person name="Al-Naeli F.A."/>
            <person name="Rendon G.A."/>
            <person name="Fields C."/>
        </authorList>
    </citation>
    <scope>NUCLEOTIDE SEQUENCE [LARGE SCALE GENOMIC DNA]</scope>
    <source>
        <strain evidence="8">CR-DP1</strain>
    </source>
</reference>
<evidence type="ECO:0000256" key="6">
    <source>
        <dbReference type="SAM" id="Phobius"/>
    </source>
</evidence>
<dbReference type="InterPro" id="IPR011701">
    <property type="entry name" value="MFS"/>
</dbReference>
<evidence type="ECO:0000256" key="1">
    <source>
        <dbReference type="ARBA" id="ARBA00004141"/>
    </source>
</evidence>
<sequence>MPRPVSSTRPAPPESSETARLLTGSDSSEQPLTRESWAGFDDFKHLPWYRRPSIYWLVPAFFLFTLAFGGTIVPKVNLTLTLICKRRLADRALLDPTFIFTPVVLGADNPQCHQPDIQKTASEFMALTTCITGILSAIAAPRLGKLSDRYGRCKLLGVASLGGILAEGIIILAAKFPDSIHYRWLILGAIFDGIVGSYTAGSILSHSYTSDCTPPSKRGVAIGYLHACLNIGLALGPVLAAYLIKLTGSLLSIFYIALACHATYVAIVTFLIPESLSKARQLASREKHLLEDQQLKTSGLSWLKRQNPLQPLHVLWPADMALRRNLVALAVIDTIVMGAAMALGTTIILYSGYVFNWTTIETSKFISIISTVRSFVLIAVGPSLNYLFRTRVTQRRAAAMVAADGDISVGQAVKKIEHESKGADHLDVAIIRFALISDLFGMLGYFSATTGTMFLSSGIITAFGGLCGASTQGAASKHVPTEQVGQLLGAVGLLQAGARFIMTFVFSTIYAVTIESFPNAVFGVIVLLFGGAVVASMMVKTGIYSEEMDDHETPPSPVADELFI</sequence>
<accession>A0A0F4Z856</accession>
<keyword evidence="4 6" id="KW-0472">Membrane</keyword>
<dbReference type="GO" id="GO:0016020">
    <property type="term" value="C:membrane"/>
    <property type="evidence" value="ECO:0007669"/>
    <property type="project" value="UniProtKB-SubCell"/>
</dbReference>
<feature type="transmembrane region" description="Helical" evidence="6">
    <location>
        <begin position="180"/>
        <end position="200"/>
    </location>
</feature>
<feature type="transmembrane region" description="Helical" evidence="6">
    <location>
        <begin position="155"/>
        <end position="174"/>
    </location>
</feature>
<dbReference type="Gene3D" id="1.20.1250.20">
    <property type="entry name" value="MFS general substrate transporter like domains"/>
    <property type="match status" value="1"/>
</dbReference>
<feature type="domain" description="Major facilitator superfamily (MFS) profile" evidence="7">
    <location>
        <begin position="63"/>
        <end position="548"/>
    </location>
</feature>
<dbReference type="Pfam" id="PF07690">
    <property type="entry name" value="MFS_1"/>
    <property type="match status" value="1"/>
</dbReference>
<evidence type="ECO:0000313" key="9">
    <source>
        <dbReference type="Proteomes" id="UP000033483"/>
    </source>
</evidence>
<feature type="transmembrane region" description="Helical" evidence="6">
    <location>
        <begin position="221"/>
        <end position="244"/>
    </location>
</feature>
<dbReference type="Proteomes" id="UP000033483">
    <property type="component" value="Unassembled WGS sequence"/>
</dbReference>
<feature type="transmembrane region" description="Helical" evidence="6">
    <location>
        <begin position="124"/>
        <end position="143"/>
    </location>
</feature>
<evidence type="ECO:0000256" key="3">
    <source>
        <dbReference type="ARBA" id="ARBA00022989"/>
    </source>
</evidence>
<comment type="caution">
    <text evidence="8">The sequence shown here is derived from an EMBL/GenBank/DDBJ whole genome shotgun (WGS) entry which is preliminary data.</text>
</comment>
<dbReference type="SUPFAM" id="SSF103473">
    <property type="entry name" value="MFS general substrate transporter"/>
    <property type="match status" value="1"/>
</dbReference>
<comment type="subcellular location">
    <subcellularLocation>
        <location evidence="1">Membrane</location>
        <topology evidence="1">Multi-pass membrane protein</topology>
    </subcellularLocation>
</comment>
<organism evidence="8 9">
    <name type="scientific">Thielaviopsis punctulata</name>
    <dbReference type="NCBI Taxonomy" id="72032"/>
    <lineage>
        <taxon>Eukaryota</taxon>
        <taxon>Fungi</taxon>
        <taxon>Dikarya</taxon>
        <taxon>Ascomycota</taxon>
        <taxon>Pezizomycotina</taxon>
        <taxon>Sordariomycetes</taxon>
        <taxon>Hypocreomycetidae</taxon>
        <taxon>Microascales</taxon>
        <taxon>Ceratocystidaceae</taxon>
        <taxon>Thielaviopsis</taxon>
    </lineage>
</organism>
<dbReference type="InterPro" id="IPR020846">
    <property type="entry name" value="MFS_dom"/>
</dbReference>
<feature type="region of interest" description="Disordered" evidence="5">
    <location>
        <begin position="1"/>
        <end position="31"/>
    </location>
</feature>
<feature type="transmembrane region" description="Helical" evidence="6">
    <location>
        <begin position="54"/>
        <end position="73"/>
    </location>
</feature>
<dbReference type="PANTHER" id="PTHR23507">
    <property type="entry name" value="ZGC:174356"/>
    <property type="match status" value="1"/>
</dbReference>
<name>A0A0F4Z856_9PEZI</name>
<evidence type="ECO:0000256" key="4">
    <source>
        <dbReference type="ARBA" id="ARBA00023136"/>
    </source>
</evidence>
<dbReference type="OrthoDB" id="3026777at2759"/>
<dbReference type="EMBL" id="LAEV01002145">
    <property type="protein sequence ID" value="KKA26530.1"/>
    <property type="molecule type" value="Genomic_DNA"/>
</dbReference>
<gene>
    <name evidence="8" type="ORF">TD95_005073</name>
</gene>
<dbReference type="InterPro" id="IPR036259">
    <property type="entry name" value="MFS_trans_sf"/>
</dbReference>
<evidence type="ECO:0000256" key="2">
    <source>
        <dbReference type="ARBA" id="ARBA00022692"/>
    </source>
</evidence>
<keyword evidence="2 6" id="KW-0812">Transmembrane</keyword>
<dbReference type="PANTHER" id="PTHR23507:SF40">
    <property type="entry name" value="TETRACYCLINE-EFFLUX TRANSPORTER"/>
    <property type="match status" value="1"/>
</dbReference>
<feature type="transmembrane region" description="Helical" evidence="6">
    <location>
        <begin position="250"/>
        <end position="272"/>
    </location>
</feature>
<proteinExistence type="predicted"/>
<feature type="transmembrane region" description="Helical" evidence="6">
    <location>
        <begin position="365"/>
        <end position="388"/>
    </location>
</feature>
<feature type="transmembrane region" description="Helical" evidence="6">
    <location>
        <begin position="520"/>
        <end position="539"/>
    </location>
</feature>
<keyword evidence="9" id="KW-1185">Reference proteome</keyword>
<feature type="transmembrane region" description="Helical" evidence="6">
    <location>
        <begin position="326"/>
        <end position="353"/>
    </location>
</feature>
<dbReference type="PROSITE" id="PS50850">
    <property type="entry name" value="MFS"/>
    <property type="match status" value="1"/>
</dbReference>
<evidence type="ECO:0000313" key="8">
    <source>
        <dbReference type="EMBL" id="KKA26530.1"/>
    </source>
</evidence>
<keyword evidence="3 6" id="KW-1133">Transmembrane helix</keyword>
<feature type="transmembrane region" description="Helical" evidence="6">
    <location>
        <begin position="487"/>
        <end position="514"/>
    </location>
</feature>